<protein>
    <recommendedName>
        <fullName evidence="3">t-SNARE coiled-coil homology domain-containing protein</fullName>
    </recommendedName>
</protein>
<keyword evidence="2" id="KW-1185">Reference proteome</keyword>
<dbReference type="OrthoDB" id="261831at2759"/>
<dbReference type="STRING" id="180498.A0A067K0W2"/>
<dbReference type="EMBL" id="KK914734">
    <property type="protein sequence ID" value="KDP29742.1"/>
    <property type="molecule type" value="Genomic_DNA"/>
</dbReference>
<accession>A0A067K0W2</accession>
<gene>
    <name evidence="1" type="ORF">JCGZ_18677</name>
</gene>
<organism evidence="1 2">
    <name type="scientific">Jatropha curcas</name>
    <name type="common">Barbados nut</name>
    <dbReference type="NCBI Taxonomy" id="180498"/>
    <lineage>
        <taxon>Eukaryota</taxon>
        <taxon>Viridiplantae</taxon>
        <taxon>Streptophyta</taxon>
        <taxon>Embryophyta</taxon>
        <taxon>Tracheophyta</taxon>
        <taxon>Spermatophyta</taxon>
        <taxon>Magnoliopsida</taxon>
        <taxon>eudicotyledons</taxon>
        <taxon>Gunneridae</taxon>
        <taxon>Pentapetalae</taxon>
        <taxon>rosids</taxon>
        <taxon>fabids</taxon>
        <taxon>Malpighiales</taxon>
        <taxon>Euphorbiaceae</taxon>
        <taxon>Crotonoideae</taxon>
        <taxon>Jatropheae</taxon>
        <taxon>Jatropha</taxon>
    </lineage>
</organism>
<proteinExistence type="predicted"/>
<sequence>MANPYRSREGLSARTVGNSDEVQVRIDPVHADLDEEILGLHKQVSQLKNVCVELLACLLMGVLSLDLGQNR</sequence>
<reference evidence="1 2" key="1">
    <citation type="journal article" date="2014" name="PLoS ONE">
        <title>Global Analysis of Gene Expression Profiles in Physic Nut (Jatropha curcas L.) Seedlings Exposed to Salt Stress.</title>
        <authorList>
            <person name="Zhang L."/>
            <person name="Zhang C."/>
            <person name="Wu P."/>
            <person name="Chen Y."/>
            <person name="Li M."/>
            <person name="Jiang H."/>
            <person name="Wu G."/>
        </authorList>
    </citation>
    <scope>NUCLEOTIDE SEQUENCE [LARGE SCALE GENOMIC DNA]</scope>
    <source>
        <strain evidence="2">cv. GZQX0401</strain>
        <tissue evidence="1">Young leaves</tissue>
    </source>
</reference>
<evidence type="ECO:0000313" key="1">
    <source>
        <dbReference type="EMBL" id="KDP29742.1"/>
    </source>
</evidence>
<evidence type="ECO:0000313" key="2">
    <source>
        <dbReference type="Proteomes" id="UP000027138"/>
    </source>
</evidence>
<evidence type="ECO:0008006" key="3">
    <source>
        <dbReference type="Google" id="ProtNLM"/>
    </source>
</evidence>
<dbReference type="AlphaFoldDB" id="A0A067K0W2"/>
<dbReference type="Proteomes" id="UP000027138">
    <property type="component" value="Unassembled WGS sequence"/>
</dbReference>
<name>A0A067K0W2_JATCU</name>